<reference evidence="3 6" key="2">
    <citation type="submission" date="2017-09" db="EMBL/GenBank/DDBJ databases">
        <title>Large-scale bioinformatics analysis of Bacillus genomes uncovers conserved roles of natural products in bacterial physiology.</title>
        <authorList>
            <consortium name="Agbiome Team Llc"/>
            <person name="Bleich R.M."/>
            <person name="Kirk G.J."/>
            <person name="Santa Maria K.C."/>
            <person name="Allen S.E."/>
            <person name="Farag S."/>
            <person name="Shank E.A."/>
            <person name="Bowers A."/>
        </authorList>
    </citation>
    <scope>NUCLEOTIDE SEQUENCE [LARGE SCALE GENOMIC DNA]</scope>
    <source>
        <strain evidence="3 6">AFS007900</strain>
    </source>
</reference>
<dbReference type="Proteomes" id="UP000220127">
    <property type="component" value="Unassembled WGS sequence"/>
</dbReference>
<dbReference type="Proteomes" id="UP000220502">
    <property type="component" value="Unassembled WGS sequence"/>
</dbReference>
<reference evidence="5 7" key="1">
    <citation type="submission" date="2017-09" db="EMBL/GenBank/DDBJ databases">
        <title>Large-scale bioinformatics analysis of Bacillus genomes uncovers conserved roles of natural products in bacterial physiology.</title>
        <authorList>
            <consortium name="Agbiome Team Llc"/>
            <person name="Bleich R.M."/>
            <person name="Grubbs K.J."/>
            <person name="Santa Maria K.C."/>
            <person name="Allen S.E."/>
            <person name="Farag S."/>
            <person name="Shank E.A."/>
            <person name="Bowers A."/>
        </authorList>
    </citation>
    <scope>NUCLEOTIDE SEQUENCE [LARGE SCALE GENOMIC DNA]</scope>
    <source>
        <strain evidence="4 7">AFS030179</strain>
        <strain evidence="2 5">AFS094940</strain>
    </source>
</reference>
<evidence type="ECO:0000313" key="2">
    <source>
        <dbReference type="EMBL" id="PED13743.1"/>
    </source>
</evidence>
<dbReference type="AlphaFoldDB" id="A0A9X6U048"/>
<evidence type="ECO:0000313" key="4">
    <source>
        <dbReference type="EMBL" id="PGY99946.1"/>
    </source>
</evidence>
<organism evidence="2 5">
    <name type="scientific">Bacillus thuringiensis</name>
    <dbReference type="NCBI Taxonomy" id="1428"/>
    <lineage>
        <taxon>Bacteria</taxon>
        <taxon>Bacillati</taxon>
        <taxon>Bacillota</taxon>
        <taxon>Bacilli</taxon>
        <taxon>Bacillales</taxon>
        <taxon>Bacillaceae</taxon>
        <taxon>Bacillus</taxon>
        <taxon>Bacillus cereus group</taxon>
    </lineage>
</organism>
<sequence>MPLFKYGVLKGKVFDVRPVNSKDRTPHYEVHIKAAGNDYRIAINVASQDSPSEVLYYVSEDFNSEQITIIPTLEEGFTQVTNDNQDIALDYVRGNLFDPPKMIPLPATENGPDNDLNEKVNRYINEAKEKNATVYAYGEKFKNEKNKDKYFGFSPGRGIHDIHMNQGNSSNWKGDDGIWQDGGILIQFEEEKRWVGMFLAFQSQSWCTDKQGHATKPVSECNHTNSKKSL</sequence>
<name>A0A9X6U048_BACTU</name>
<dbReference type="EMBL" id="NUPM01000029">
    <property type="protein sequence ID" value="PGY99946.1"/>
    <property type="molecule type" value="Genomic_DNA"/>
</dbReference>
<gene>
    <name evidence="3" type="ORF">CN461_28905</name>
    <name evidence="4" type="ORF">COE48_27410</name>
    <name evidence="2" type="ORF">CON01_14500</name>
</gene>
<dbReference type="Pfam" id="PF10042">
    <property type="entry name" value="DUF2278"/>
    <property type="match status" value="1"/>
</dbReference>
<evidence type="ECO:0000313" key="3">
    <source>
        <dbReference type="EMBL" id="PEX43627.1"/>
    </source>
</evidence>
<protein>
    <submittedName>
        <fullName evidence="2">DUF2278 domain-containing protein</fullName>
    </submittedName>
</protein>
<dbReference type="Proteomes" id="UP000223445">
    <property type="component" value="Unassembled WGS sequence"/>
</dbReference>
<dbReference type="EMBL" id="NVMD01000010">
    <property type="protein sequence ID" value="PED13743.1"/>
    <property type="molecule type" value="Genomic_DNA"/>
</dbReference>
<feature type="region of interest" description="Disordered" evidence="1">
    <location>
        <begin position="211"/>
        <end position="230"/>
    </location>
</feature>
<dbReference type="RefSeq" id="WP_086423888.1">
    <property type="nucleotide sequence ID" value="NZ_JAJESR010000104.1"/>
</dbReference>
<accession>A0A9X6U048</accession>
<comment type="caution">
    <text evidence="2">The sequence shown here is derived from an EMBL/GenBank/DDBJ whole genome shotgun (WGS) entry which is preliminary data.</text>
</comment>
<dbReference type="EMBL" id="NTXF01000058">
    <property type="protein sequence ID" value="PEX43627.1"/>
    <property type="molecule type" value="Genomic_DNA"/>
</dbReference>
<evidence type="ECO:0000313" key="7">
    <source>
        <dbReference type="Proteomes" id="UP000223445"/>
    </source>
</evidence>
<dbReference type="InterPro" id="IPR019268">
    <property type="entry name" value="DUF2278"/>
</dbReference>
<evidence type="ECO:0000256" key="1">
    <source>
        <dbReference type="SAM" id="MobiDB-lite"/>
    </source>
</evidence>
<evidence type="ECO:0000313" key="6">
    <source>
        <dbReference type="Proteomes" id="UP000220502"/>
    </source>
</evidence>
<proteinExistence type="predicted"/>
<evidence type="ECO:0000313" key="5">
    <source>
        <dbReference type="Proteomes" id="UP000220127"/>
    </source>
</evidence>